<dbReference type="Pfam" id="PF08241">
    <property type="entry name" value="Methyltransf_11"/>
    <property type="match status" value="1"/>
</dbReference>
<dbReference type="Proteomes" id="UP001143480">
    <property type="component" value="Unassembled WGS sequence"/>
</dbReference>
<dbReference type="InterPro" id="IPR029063">
    <property type="entry name" value="SAM-dependent_MTases_sf"/>
</dbReference>
<feature type="domain" description="Methyltransferase type 11" evidence="1">
    <location>
        <begin position="99"/>
        <end position="193"/>
    </location>
</feature>
<dbReference type="InterPro" id="IPR013216">
    <property type="entry name" value="Methyltransf_11"/>
</dbReference>
<dbReference type="PANTHER" id="PTHR43591">
    <property type="entry name" value="METHYLTRANSFERASE"/>
    <property type="match status" value="1"/>
</dbReference>
<keyword evidence="3" id="KW-1185">Reference proteome</keyword>
<organism evidence="2 3">
    <name type="scientific">Dactylosporangium matsuzakiense</name>
    <dbReference type="NCBI Taxonomy" id="53360"/>
    <lineage>
        <taxon>Bacteria</taxon>
        <taxon>Bacillati</taxon>
        <taxon>Actinomycetota</taxon>
        <taxon>Actinomycetes</taxon>
        <taxon>Micromonosporales</taxon>
        <taxon>Micromonosporaceae</taxon>
        <taxon>Dactylosporangium</taxon>
    </lineage>
</organism>
<dbReference type="CDD" id="cd02440">
    <property type="entry name" value="AdoMet_MTases"/>
    <property type="match status" value="1"/>
</dbReference>
<accession>A0A9W6NKK8</accession>
<reference evidence="2" key="2">
    <citation type="submission" date="2023-01" db="EMBL/GenBank/DDBJ databases">
        <authorList>
            <person name="Sun Q."/>
            <person name="Evtushenko L."/>
        </authorList>
    </citation>
    <scope>NUCLEOTIDE SEQUENCE</scope>
    <source>
        <strain evidence="2">VKM Ac-1321</strain>
    </source>
</reference>
<dbReference type="Gene3D" id="3.40.50.150">
    <property type="entry name" value="Vaccinia Virus protein VP39"/>
    <property type="match status" value="1"/>
</dbReference>
<comment type="caution">
    <text evidence="2">The sequence shown here is derived from an EMBL/GenBank/DDBJ whole genome shotgun (WGS) entry which is preliminary data.</text>
</comment>
<protein>
    <recommendedName>
        <fullName evidence="1">Methyltransferase type 11 domain-containing protein</fullName>
    </recommendedName>
</protein>
<sequence length="248" mass="26439">MDTDTAPAVAQASWCTGCACGAKPDPLAMARSPTSTTGCPEFDITWHDSISRPGPALVSVDGMNLLHNRLCKSAKWFETVEHHLLPWALDGVPLGPRLLEIGPGFGATTRVLARGTHDITVVEVNPRLADRLRGNVPGNVTVLEGDGAAMPLPATGFDSVVCFTMLHHVPSAAQQDRLFAEARRVLAPGGVFAGSDSLPTPRFRLLHIGDVMVPLDPATLPQRLERAGFTGIAVEVRSNRLRFRATAG</sequence>
<evidence type="ECO:0000313" key="3">
    <source>
        <dbReference type="Proteomes" id="UP001143480"/>
    </source>
</evidence>
<evidence type="ECO:0000313" key="2">
    <source>
        <dbReference type="EMBL" id="GLL01045.1"/>
    </source>
</evidence>
<name>A0A9W6NKK8_9ACTN</name>
<gene>
    <name evidence="2" type="ORF">GCM10017581_027860</name>
</gene>
<dbReference type="AlphaFoldDB" id="A0A9W6NKK8"/>
<dbReference type="EMBL" id="BSFP01000013">
    <property type="protein sequence ID" value="GLL01045.1"/>
    <property type="molecule type" value="Genomic_DNA"/>
</dbReference>
<dbReference type="SUPFAM" id="SSF53335">
    <property type="entry name" value="S-adenosyl-L-methionine-dependent methyltransferases"/>
    <property type="match status" value="1"/>
</dbReference>
<proteinExistence type="predicted"/>
<evidence type="ECO:0000259" key="1">
    <source>
        <dbReference type="Pfam" id="PF08241"/>
    </source>
</evidence>
<reference evidence="2" key="1">
    <citation type="journal article" date="2014" name="Int. J. Syst. Evol. Microbiol.">
        <title>Complete genome sequence of Corynebacterium casei LMG S-19264T (=DSM 44701T), isolated from a smear-ripened cheese.</title>
        <authorList>
            <consortium name="US DOE Joint Genome Institute (JGI-PGF)"/>
            <person name="Walter F."/>
            <person name="Albersmeier A."/>
            <person name="Kalinowski J."/>
            <person name="Ruckert C."/>
        </authorList>
    </citation>
    <scope>NUCLEOTIDE SEQUENCE</scope>
    <source>
        <strain evidence="2">VKM Ac-1321</strain>
    </source>
</reference>
<dbReference type="GO" id="GO:0008757">
    <property type="term" value="F:S-adenosylmethionine-dependent methyltransferase activity"/>
    <property type="evidence" value="ECO:0007669"/>
    <property type="project" value="InterPro"/>
</dbReference>